<evidence type="ECO:0000313" key="2">
    <source>
        <dbReference type="EMBL" id="MDT0542192.1"/>
    </source>
</evidence>
<feature type="transmembrane region" description="Helical" evidence="1">
    <location>
        <begin position="125"/>
        <end position="145"/>
    </location>
</feature>
<evidence type="ECO:0000313" key="3">
    <source>
        <dbReference type="Proteomes" id="UP001180754"/>
    </source>
</evidence>
<gene>
    <name evidence="2" type="ORF">RND15_05590</name>
</gene>
<keyword evidence="1" id="KW-0812">Transmembrane</keyword>
<dbReference type="EMBL" id="JAVRFD010000002">
    <property type="protein sequence ID" value="MDT0542192.1"/>
    <property type="molecule type" value="Genomic_DNA"/>
</dbReference>
<reference evidence="2" key="1">
    <citation type="submission" date="2024-05" db="EMBL/GenBank/DDBJ databases">
        <title>30 novel species of actinomycetes from the DSMZ collection.</title>
        <authorList>
            <person name="Nouioui I."/>
        </authorList>
    </citation>
    <scope>NUCLEOTIDE SEQUENCE</scope>
    <source>
        <strain evidence="2">DSM 41529</strain>
    </source>
</reference>
<evidence type="ECO:0008006" key="4">
    <source>
        <dbReference type="Google" id="ProtNLM"/>
    </source>
</evidence>
<feature type="transmembrane region" description="Helical" evidence="1">
    <location>
        <begin position="95"/>
        <end position="113"/>
    </location>
</feature>
<keyword evidence="1" id="KW-0472">Membrane</keyword>
<protein>
    <recommendedName>
        <fullName evidence="4">DUF423 domain-containing protein</fullName>
    </recommendedName>
</protein>
<evidence type="ECO:0000256" key="1">
    <source>
        <dbReference type="SAM" id="Phobius"/>
    </source>
</evidence>
<keyword evidence="3" id="KW-1185">Reference proteome</keyword>
<proteinExistence type="predicted"/>
<keyword evidence="1" id="KW-1133">Transmembrane helix</keyword>
<feature type="transmembrane region" description="Helical" evidence="1">
    <location>
        <begin position="63"/>
        <end position="83"/>
    </location>
</feature>
<dbReference type="Proteomes" id="UP001180754">
    <property type="component" value="Unassembled WGS sequence"/>
</dbReference>
<name>A0ABU2X9X5_9ACTN</name>
<organism evidence="2 3">
    <name type="scientific">Streptomyces lonegramiae</name>
    <dbReference type="NCBI Taxonomy" id="3075524"/>
    <lineage>
        <taxon>Bacteria</taxon>
        <taxon>Bacillati</taxon>
        <taxon>Actinomycetota</taxon>
        <taxon>Actinomycetes</taxon>
        <taxon>Kitasatosporales</taxon>
        <taxon>Streptomycetaceae</taxon>
        <taxon>Streptomyces</taxon>
    </lineage>
</organism>
<comment type="caution">
    <text evidence="2">The sequence shown here is derived from an EMBL/GenBank/DDBJ whole genome shotgun (WGS) entry which is preliminary data.</text>
</comment>
<feature type="transmembrane region" description="Helical" evidence="1">
    <location>
        <begin position="12"/>
        <end position="32"/>
    </location>
</feature>
<accession>A0ABU2X9X5</accession>
<dbReference type="RefSeq" id="WP_311722544.1">
    <property type="nucleotide sequence ID" value="NZ_JAVRFD010000002.1"/>
</dbReference>
<sequence>MTMPKTRHERGAIAAMYAGLGLTVVATIAPYADRATTHLLADHIRAGYPAFSRPRVDSAVTTYLVLLSVIGALGVIAWLGTAWAVKAGKRWARPAATVMFVLGTSVGLTGLLTEDTSGETGLPPVLGWAGLAPCLAGLLAVALLWRRPRPVAQ</sequence>